<evidence type="ECO:0000313" key="2">
    <source>
        <dbReference type="EMBL" id="WWX25142.1"/>
    </source>
</evidence>
<reference evidence="2 3" key="1">
    <citation type="submission" date="2024-03" db="EMBL/GenBank/DDBJ databases">
        <title>A Dehalogenimonas Isolated from Estuarine Sediments Dihaloeliminates Chlorinated Alkanes.</title>
        <authorList>
            <person name="Yang Y."/>
            <person name="Wang H."/>
        </authorList>
    </citation>
    <scope>NUCLEOTIDE SEQUENCE [LARGE SCALE GENOMIC DNA]</scope>
    <source>
        <strain evidence="2 3">W</strain>
    </source>
</reference>
<keyword evidence="1" id="KW-0472">Membrane</keyword>
<proteinExistence type="predicted"/>
<keyword evidence="1" id="KW-1133">Transmembrane helix</keyword>
<feature type="transmembrane region" description="Helical" evidence="1">
    <location>
        <begin position="38"/>
        <end position="58"/>
    </location>
</feature>
<dbReference type="RefSeq" id="WP_338737282.1">
    <property type="nucleotide sequence ID" value="NZ_CP146612.1"/>
</dbReference>
<keyword evidence="1" id="KW-0812">Transmembrane</keyword>
<dbReference type="Proteomes" id="UP001375370">
    <property type="component" value="Chromosome"/>
</dbReference>
<keyword evidence="3" id="KW-1185">Reference proteome</keyword>
<organism evidence="2 3">
    <name type="scientific">Candidatus Dehalogenimonas loeffleri</name>
    <dbReference type="NCBI Taxonomy" id="3127115"/>
    <lineage>
        <taxon>Bacteria</taxon>
        <taxon>Bacillati</taxon>
        <taxon>Chloroflexota</taxon>
        <taxon>Dehalococcoidia</taxon>
        <taxon>Dehalococcoidales</taxon>
        <taxon>Dehalococcoidaceae</taxon>
        <taxon>Dehalogenimonas</taxon>
    </lineage>
</organism>
<gene>
    <name evidence="2" type="ORF">V8247_07735</name>
</gene>
<feature type="transmembrane region" description="Helical" evidence="1">
    <location>
        <begin position="70"/>
        <end position="89"/>
    </location>
</feature>
<dbReference type="EMBL" id="CP146612">
    <property type="protein sequence ID" value="WWX25142.1"/>
    <property type="molecule type" value="Genomic_DNA"/>
</dbReference>
<sequence>MTLSVEYFLSSLIATVAVIQLAAIRSGLLGLLFSQNRLFNSITSIVALVIPAVLFFTWNARNPTGIIEGAQQAGLFSLAVLSAGSFTFIMSSLVNHPKFTPPVGTIVNGIESLKQMTFFQAIRIRYWRT</sequence>
<evidence type="ECO:0000256" key="1">
    <source>
        <dbReference type="SAM" id="Phobius"/>
    </source>
</evidence>
<accession>A0ABZ2J6D2</accession>
<evidence type="ECO:0000313" key="3">
    <source>
        <dbReference type="Proteomes" id="UP001375370"/>
    </source>
</evidence>
<name>A0ABZ2J6D2_9CHLR</name>
<protein>
    <submittedName>
        <fullName evidence="2">Uncharacterized protein</fullName>
    </submittedName>
</protein>
<feature type="transmembrane region" description="Helical" evidence="1">
    <location>
        <begin position="12"/>
        <end position="33"/>
    </location>
</feature>